<sequence>MAERKQAWFLGLRTRFLREVKTQKYHSIQFLRLTVKI</sequence>
<organism evidence="1 2">
    <name type="scientific">Lacticaseibacillus paracasei subsp. paracasei</name>
    <dbReference type="NCBI Taxonomy" id="47714"/>
    <lineage>
        <taxon>Bacteria</taxon>
        <taxon>Bacillati</taxon>
        <taxon>Bacillota</taxon>
        <taxon>Bacilli</taxon>
        <taxon>Lactobacillales</taxon>
        <taxon>Lactobacillaceae</taxon>
        <taxon>Lacticaseibacillus</taxon>
    </lineage>
</organism>
<reference evidence="1 2" key="1">
    <citation type="submission" date="2017-08" db="EMBL/GenBank/DDBJ databases">
        <title>Genome sequence, comparative genomics and functional analysis of the highly adhesive Lactobacillus paracasei Kobulty strain.</title>
        <authorList>
            <person name="Koryszewska-Baginska A."/>
            <person name="Grynberg M."/>
            <person name="Aleksandrzak-Piekarczyk T."/>
        </authorList>
    </citation>
    <scope>NUCLEOTIDE SEQUENCE [LARGE SCALE GENOMIC DNA]</scope>
    <source>
        <strain evidence="1 2">IBB3423</strain>
    </source>
</reference>
<dbReference type="EMBL" id="CP022954">
    <property type="protein sequence ID" value="QGV17708.1"/>
    <property type="molecule type" value="Genomic_DNA"/>
</dbReference>
<proteinExistence type="predicted"/>
<name>A0AAP9HG34_LACPA</name>
<dbReference type="AlphaFoldDB" id="A0AAP9HG34"/>
<evidence type="ECO:0000313" key="1">
    <source>
        <dbReference type="EMBL" id="QGV17708.1"/>
    </source>
</evidence>
<evidence type="ECO:0000313" key="2">
    <source>
        <dbReference type="Proteomes" id="UP000423274"/>
    </source>
</evidence>
<protein>
    <submittedName>
        <fullName evidence="1">Uncharacterized protein</fullName>
    </submittedName>
</protein>
<gene>
    <name evidence="1" type="ORF">LCAKO_1175</name>
</gene>
<accession>A0AAP9HG34</accession>
<dbReference type="Proteomes" id="UP000423274">
    <property type="component" value="Chromosome"/>
</dbReference>